<proteinExistence type="predicted"/>
<dbReference type="AlphaFoldDB" id="A0A255YXK5"/>
<evidence type="ECO:0000313" key="2">
    <source>
        <dbReference type="Proteomes" id="UP000216605"/>
    </source>
</evidence>
<gene>
    <name evidence="1" type="ORF">CHU92_12535</name>
</gene>
<evidence type="ECO:0000313" key="1">
    <source>
        <dbReference type="EMBL" id="OYQ33909.1"/>
    </source>
</evidence>
<sequence length="206" mass="24488">MNFHEIPLRELDLSEAKASKYFLDLSVLPWNRGIIFKRIGSVDEQMLLNYISELLKNSCSSIVTRNSIKYLRADEKINDFIFCLLKHPDIQKKWKYNDDVAFDEMSQRYETKNDFKKLEIYEIGEESISEHLKIVFTQGSVYSPIRRFTDSEIIAFSEEFQKKLSGKTIEKIFKTHSWGINYVGWFRCLFIFRKDDIIIFAVDDYD</sequence>
<organism evidence="1 2">
    <name type="scientific">Flavobacterium cyanobacteriorum</name>
    <dbReference type="NCBI Taxonomy" id="2022802"/>
    <lineage>
        <taxon>Bacteria</taxon>
        <taxon>Pseudomonadati</taxon>
        <taxon>Bacteroidota</taxon>
        <taxon>Flavobacteriia</taxon>
        <taxon>Flavobacteriales</taxon>
        <taxon>Flavobacteriaceae</taxon>
        <taxon>Flavobacterium</taxon>
    </lineage>
</organism>
<protein>
    <submittedName>
        <fullName evidence="1">Uncharacterized protein</fullName>
    </submittedName>
</protein>
<dbReference type="OrthoDB" id="1494830at2"/>
<dbReference type="RefSeq" id="WP_094416087.1">
    <property type="nucleotide sequence ID" value="NZ_NOXV01000298.1"/>
</dbReference>
<dbReference type="EMBL" id="NOXV01000298">
    <property type="protein sequence ID" value="OYQ33909.1"/>
    <property type="molecule type" value="Genomic_DNA"/>
</dbReference>
<reference evidence="1 2" key="1">
    <citation type="submission" date="2017-07" db="EMBL/GenBank/DDBJ databases">
        <title>Flavobacterium cyanobacteriorum sp. nov., isolated from cyanobacterial aggregates in a eutrophic lake.</title>
        <authorList>
            <person name="Cai H."/>
        </authorList>
    </citation>
    <scope>NUCLEOTIDE SEQUENCE [LARGE SCALE GENOMIC DNA]</scope>
    <source>
        <strain evidence="1 2">TH021</strain>
    </source>
</reference>
<name>A0A255YXK5_9FLAO</name>
<accession>A0A255YXK5</accession>
<comment type="caution">
    <text evidence="1">The sequence shown here is derived from an EMBL/GenBank/DDBJ whole genome shotgun (WGS) entry which is preliminary data.</text>
</comment>
<dbReference type="Proteomes" id="UP000216605">
    <property type="component" value="Unassembled WGS sequence"/>
</dbReference>
<keyword evidence="2" id="KW-1185">Reference proteome</keyword>